<dbReference type="InterPro" id="IPR002347">
    <property type="entry name" value="SDR_fam"/>
</dbReference>
<dbReference type="Gene3D" id="3.40.50.720">
    <property type="entry name" value="NAD(P)-binding Rossmann-like Domain"/>
    <property type="match status" value="1"/>
</dbReference>
<protein>
    <submittedName>
        <fullName evidence="4">Short chain dehydrogenase</fullName>
    </submittedName>
</protein>
<dbReference type="NCBIfam" id="NF005065">
    <property type="entry name" value="PRK06482.1"/>
    <property type="match status" value="1"/>
</dbReference>
<proteinExistence type="inferred from homology"/>
<dbReference type="PRINTS" id="PR00080">
    <property type="entry name" value="SDRFAMILY"/>
</dbReference>
<evidence type="ECO:0000313" key="5">
    <source>
        <dbReference type="Proteomes" id="UP000003250"/>
    </source>
</evidence>
<name>H0HNZ2_9HYPH</name>
<dbReference type="RefSeq" id="WP_008835504.1">
    <property type="nucleotide sequence ID" value="NZ_AHAM01000062.1"/>
</dbReference>
<dbReference type="EMBL" id="AHAM01000062">
    <property type="protein sequence ID" value="EHK57580.1"/>
    <property type="molecule type" value="Genomic_DNA"/>
</dbReference>
<evidence type="ECO:0000256" key="1">
    <source>
        <dbReference type="ARBA" id="ARBA00006484"/>
    </source>
</evidence>
<dbReference type="GO" id="GO:0016491">
    <property type="term" value="F:oxidoreductase activity"/>
    <property type="evidence" value="ECO:0007669"/>
    <property type="project" value="UniProtKB-KW"/>
</dbReference>
<dbReference type="SUPFAM" id="SSF51735">
    <property type="entry name" value="NAD(P)-binding Rossmann-fold domains"/>
    <property type="match status" value="1"/>
</dbReference>
<dbReference type="OrthoDB" id="9793825at2"/>
<dbReference type="Pfam" id="PF00106">
    <property type="entry name" value="adh_short"/>
    <property type="match status" value="1"/>
</dbReference>
<evidence type="ECO:0000313" key="4">
    <source>
        <dbReference type="EMBL" id="EHK57580.1"/>
    </source>
</evidence>
<organism evidence="4 5">
    <name type="scientific">Mesorhizobium alhagi CCNWXJ12-2</name>
    <dbReference type="NCBI Taxonomy" id="1107882"/>
    <lineage>
        <taxon>Bacteria</taxon>
        <taxon>Pseudomonadati</taxon>
        <taxon>Pseudomonadota</taxon>
        <taxon>Alphaproteobacteria</taxon>
        <taxon>Hyphomicrobiales</taxon>
        <taxon>Phyllobacteriaceae</taxon>
        <taxon>Allomesorhizobium</taxon>
    </lineage>
</organism>
<evidence type="ECO:0000256" key="3">
    <source>
        <dbReference type="RuleBase" id="RU000363"/>
    </source>
</evidence>
<sequence>MEKTWLITGVSSGLGRLLAEKALLRGDRVVGASRSAEALPDLRARYPERLRILAMDLKDQKSVRAALDRAFAVSARIDIVVSNAGYGLLGAAEEAGDVQVRDIIDTNLIGSITLIQAALPHLRSQGGGRIQQVSSEGGQIAYPAFSLYHATKWGIEGFVESVAQEVAPFGIEFTLVEPGPARTGFGSSLVRTRPLAAYEGTPADQIREALRGSWVIKGDPDRMTDAMIRLADQDGPLPKRLVLGAEAYAGIRKALGGRIEELDRQKDIAVAADFTDEELARP</sequence>
<reference evidence="4 5" key="1">
    <citation type="journal article" date="2012" name="J. Bacteriol.">
        <title>Draft Genome Sequence of Mesorhizobium alhagi CCNWXJ12-2T, a Novel Salt-Resistant Species Isolated from the Desert of Northwestern China.</title>
        <authorList>
            <person name="Zhou M."/>
            <person name="Chen W."/>
            <person name="Chen H."/>
            <person name="Wei G."/>
        </authorList>
    </citation>
    <scope>NUCLEOTIDE SEQUENCE [LARGE SCALE GENOMIC DNA]</scope>
    <source>
        <strain evidence="4 5">CCNWXJ12-2</strain>
    </source>
</reference>
<dbReference type="InterPro" id="IPR036291">
    <property type="entry name" value="NAD(P)-bd_dom_sf"/>
</dbReference>
<accession>H0HNZ2</accession>
<dbReference type="PRINTS" id="PR00081">
    <property type="entry name" value="GDHRDH"/>
</dbReference>
<evidence type="ECO:0000256" key="2">
    <source>
        <dbReference type="ARBA" id="ARBA00023002"/>
    </source>
</evidence>
<dbReference type="PATRIC" id="fig|1107882.3.peg.1833"/>
<dbReference type="PANTHER" id="PTHR43976">
    <property type="entry name" value="SHORT CHAIN DEHYDROGENASE"/>
    <property type="match status" value="1"/>
</dbReference>
<dbReference type="PANTHER" id="PTHR43976:SF16">
    <property type="entry name" value="SHORT-CHAIN DEHYDROGENASE_REDUCTASE FAMILY PROTEIN"/>
    <property type="match status" value="1"/>
</dbReference>
<dbReference type="AlphaFoldDB" id="H0HNZ2"/>
<gene>
    <name evidence="4" type="ORF">MAXJ12_09336</name>
</gene>
<comment type="similarity">
    <text evidence="1 3">Belongs to the short-chain dehydrogenases/reductases (SDR) family.</text>
</comment>
<dbReference type="CDD" id="cd05374">
    <property type="entry name" value="17beta-HSD-like_SDR_c"/>
    <property type="match status" value="1"/>
</dbReference>
<dbReference type="Proteomes" id="UP000003250">
    <property type="component" value="Unassembled WGS sequence"/>
</dbReference>
<dbReference type="InterPro" id="IPR051911">
    <property type="entry name" value="SDR_oxidoreductase"/>
</dbReference>
<keyword evidence="5" id="KW-1185">Reference proteome</keyword>
<keyword evidence="2" id="KW-0560">Oxidoreductase</keyword>